<evidence type="ECO:0008006" key="3">
    <source>
        <dbReference type="Google" id="ProtNLM"/>
    </source>
</evidence>
<proteinExistence type="predicted"/>
<name>A0AAE9JQB5_CAEBR</name>
<gene>
    <name evidence="1" type="ORF">L5515_009658</name>
</gene>
<sequence>MDSEEGCEPLAATSLFPGCDKKLEDFSALLKATRPHYAFILSRFYAVAEPFTNNNVQNIGRDLKKGVSPEEISKTLYTSDGYERGRLRHAALLKECFGKCEIIDYLPLLTRNFTVLPQFFDDSGISYFTSLGHLSAHGIELVRPIFRDICDKLQDR</sequence>
<dbReference type="Proteomes" id="UP000829354">
    <property type="component" value="Chromosome V"/>
</dbReference>
<organism evidence="1 2">
    <name type="scientific">Caenorhabditis briggsae</name>
    <dbReference type="NCBI Taxonomy" id="6238"/>
    <lineage>
        <taxon>Eukaryota</taxon>
        <taxon>Metazoa</taxon>
        <taxon>Ecdysozoa</taxon>
        <taxon>Nematoda</taxon>
        <taxon>Chromadorea</taxon>
        <taxon>Rhabditida</taxon>
        <taxon>Rhabditina</taxon>
        <taxon>Rhabditomorpha</taxon>
        <taxon>Rhabditoidea</taxon>
        <taxon>Rhabditidae</taxon>
        <taxon>Peloderinae</taxon>
        <taxon>Caenorhabditis</taxon>
    </lineage>
</organism>
<evidence type="ECO:0000313" key="2">
    <source>
        <dbReference type="Proteomes" id="UP000829354"/>
    </source>
</evidence>
<dbReference type="AlphaFoldDB" id="A0AAE9JQB5"/>
<keyword evidence="2" id="KW-1185">Reference proteome</keyword>
<accession>A0AAE9JQB5</accession>
<dbReference type="PANTHER" id="PTHR23028:SF118">
    <property type="entry name" value="ACYL_TRANSF_3 DOMAIN-CONTAINING PROTEIN"/>
    <property type="match status" value="1"/>
</dbReference>
<protein>
    <recommendedName>
        <fullName evidence="3">SGNH domain-containing protein</fullName>
    </recommendedName>
</protein>
<reference evidence="1 2" key="1">
    <citation type="submission" date="2022-04" db="EMBL/GenBank/DDBJ databases">
        <title>Chromosome-level reference genomes for two strains of Caenorhabditis briggsae: an improved platform for comparative genomics.</title>
        <authorList>
            <person name="Stevens L."/>
            <person name="Andersen E."/>
        </authorList>
    </citation>
    <scope>NUCLEOTIDE SEQUENCE [LARGE SCALE GENOMIC DNA]</scope>
    <source>
        <strain evidence="1">VX34</strain>
        <tissue evidence="1">Whole-organism</tissue>
    </source>
</reference>
<dbReference type="InterPro" id="IPR050879">
    <property type="entry name" value="Acyltransferase_3"/>
</dbReference>
<dbReference type="EMBL" id="CP092624">
    <property type="protein sequence ID" value="UMM38109.1"/>
    <property type="molecule type" value="Genomic_DNA"/>
</dbReference>
<dbReference type="PANTHER" id="PTHR23028">
    <property type="entry name" value="ACETYLTRANSFERASE"/>
    <property type="match status" value="1"/>
</dbReference>
<evidence type="ECO:0000313" key="1">
    <source>
        <dbReference type="EMBL" id="UMM38109.1"/>
    </source>
</evidence>